<accession>A0ABR0LN86</accession>
<keyword evidence="3" id="KW-1185">Reference proteome</keyword>
<name>A0ABR0LN86_9PEZI</name>
<evidence type="ECO:0000313" key="3">
    <source>
        <dbReference type="Proteomes" id="UP001357485"/>
    </source>
</evidence>
<proteinExistence type="predicted"/>
<organism evidence="2 3">
    <name type="scientific">Cryomyces antarcticus</name>
    <dbReference type="NCBI Taxonomy" id="329879"/>
    <lineage>
        <taxon>Eukaryota</taxon>
        <taxon>Fungi</taxon>
        <taxon>Dikarya</taxon>
        <taxon>Ascomycota</taxon>
        <taxon>Pezizomycotina</taxon>
        <taxon>Dothideomycetes</taxon>
        <taxon>Dothideomycetes incertae sedis</taxon>
        <taxon>Cryomyces</taxon>
    </lineage>
</organism>
<dbReference type="Proteomes" id="UP001357485">
    <property type="component" value="Unassembled WGS sequence"/>
</dbReference>
<dbReference type="EMBL" id="JAVRRA010016970">
    <property type="protein sequence ID" value="KAK5200950.1"/>
    <property type="molecule type" value="Genomic_DNA"/>
</dbReference>
<comment type="caution">
    <text evidence="2">The sequence shown here is derived from an EMBL/GenBank/DDBJ whole genome shotgun (WGS) entry which is preliminary data.</text>
</comment>
<feature type="compositionally biased region" description="Acidic residues" evidence="1">
    <location>
        <begin position="238"/>
        <end position="250"/>
    </location>
</feature>
<feature type="region of interest" description="Disordered" evidence="1">
    <location>
        <begin position="237"/>
        <end position="273"/>
    </location>
</feature>
<reference evidence="2 3" key="1">
    <citation type="submission" date="2023-08" db="EMBL/GenBank/DDBJ databases">
        <title>Black Yeasts Isolated from many extreme environments.</title>
        <authorList>
            <person name="Coleine C."/>
            <person name="Stajich J.E."/>
            <person name="Selbmann L."/>
        </authorList>
    </citation>
    <scope>NUCLEOTIDE SEQUENCE [LARGE SCALE GENOMIC DNA]</scope>
    <source>
        <strain evidence="2 3">CCFEE 536</strain>
    </source>
</reference>
<sequence length="273" mass="30217">MPVSTSTLEVLRFLERFNQRQAPASAIDYTPETTRRIPILRVPTERQDLVAMLYLLKPLNAVILSNRSVATATAEGRVFQCMDPYNQEQYQAWKDGALGPPDACWFTLRGDVPTDGIQLRDLNDRRIALRVLYGRSDITVSNTSAWMRAFPYMVPLLLSITKVVKANHEIYTTNDSSNPTGNPMAAIELQFCANIVSVVTEECARVKEQTEALINTLDSHLEPLRERLLALQARDLAAEPETEQDQDQDQDNLGSVPAGLALTGSTAGPDAAS</sequence>
<evidence type="ECO:0000256" key="1">
    <source>
        <dbReference type="SAM" id="MobiDB-lite"/>
    </source>
</evidence>
<gene>
    <name evidence="2" type="ORF">LTR16_004318</name>
</gene>
<protein>
    <submittedName>
        <fullName evidence="2">Uncharacterized protein</fullName>
    </submittedName>
</protein>
<evidence type="ECO:0000313" key="2">
    <source>
        <dbReference type="EMBL" id="KAK5200950.1"/>
    </source>
</evidence>